<evidence type="ECO:0000256" key="1">
    <source>
        <dbReference type="SAM" id="MobiDB-lite"/>
    </source>
</evidence>
<dbReference type="PANTHER" id="PTHR23227:SF84">
    <property type="entry name" value="ENDONUCLEASE_EXONUCLEASE_PHOSPHATASE DOMAIN-CONTAINING PROTEIN"/>
    <property type="match status" value="1"/>
</dbReference>
<dbReference type="EMBL" id="JAODUO010000881">
    <property type="protein sequence ID" value="KAK2173368.1"/>
    <property type="molecule type" value="Genomic_DNA"/>
</dbReference>
<keyword evidence="3" id="KW-1185">Reference proteome</keyword>
<dbReference type="Gene3D" id="3.60.10.10">
    <property type="entry name" value="Endonuclease/exonuclease/phosphatase"/>
    <property type="match status" value="1"/>
</dbReference>
<feature type="region of interest" description="Disordered" evidence="1">
    <location>
        <begin position="241"/>
        <end position="275"/>
    </location>
</feature>
<organism evidence="2 3">
    <name type="scientific">Ridgeia piscesae</name>
    <name type="common">Tubeworm</name>
    <dbReference type="NCBI Taxonomy" id="27915"/>
    <lineage>
        <taxon>Eukaryota</taxon>
        <taxon>Metazoa</taxon>
        <taxon>Spiralia</taxon>
        <taxon>Lophotrochozoa</taxon>
        <taxon>Annelida</taxon>
        <taxon>Polychaeta</taxon>
        <taxon>Sedentaria</taxon>
        <taxon>Canalipalpata</taxon>
        <taxon>Sabellida</taxon>
        <taxon>Siboglinidae</taxon>
        <taxon>Ridgeia</taxon>
    </lineage>
</organism>
<dbReference type="InterPro" id="IPR027124">
    <property type="entry name" value="Swc5/CFDP1/2"/>
</dbReference>
<evidence type="ECO:0008006" key="4">
    <source>
        <dbReference type="Google" id="ProtNLM"/>
    </source>
</evidence>
<sequence length="275" mass="32199">MPRPVSDRIMTMRLHLNKDNFATIISVYAPTMTNPDENKEAFYNQLASVLSGISRTDKLLLIGYFNARIGRDTDKWPLVMGKHGIGKCNSNGERLLALCSEFELIVTNTMFKQKNERKTTWMNPRSRHWHMIDFIITRCRDKMDIHSTRAMRGANCWTDHQMLRSKVAFRIRQKHNREETSKPTKLNTAKLITISHRNSFEQEMDSALAQWKVKESSTPDEEWAALQPVVYNTAKTYLGKPERKHKGWFDPNDQELQTCEQKRPSPPWNVKKQQY</sequence>
<comment type="caution">
    <text evidence="2">The sequence shown here is derived from an EMBL/GenBank/DDBJ whole genome shotgun (WGS) entry which is preliminary data.</text>
</comment>
<gene>
    <name evidence="2" type="ORF">NP493_881g01025</name>
</gene>
<reference evidence="2" key="1">
    <citation type="journal article" date="2023" name="Mol. Biol. Evol.">
        <title>Third-Generation Sequencing Reveals the Adaptive Role of the Epigenome in Three Deep-Sea Polychaetes.</title>
        <authorList>
            <person name="Perez M."/>
            <person name="Aroh O."/>
            <person name="Sun Y."/>
            <person name="Lan Y."/>
            <person name="Juniper S.K."/>
            <person name="Young C.R."/>
            <person name="Angers B."/>
            <person name="Qian P.Y."/>
        </authorList>
    </citation>
    <scope>NUCLEOTIDE SEQUENCE</scope>
    <source>
        <strain evidence="2">R07B-5</strain>
    </source>
</reference>
<dbReference type="InterPro" id="IPR036691">
    <property type="entry name" value="Endo/exonu/phosph_ase_sf"/>
</dbReference>
<dbReference type="PANTHER" id="PTHR23227">
    <property type="entry name" value="BUCENTAUR RELATED"/>
    <property type="match status" value="1"/>
</dbReference>
<evidence type="ECO:0000313" key="2">
    <source>
        <dbReference type="EMBL" id="KAK2173368.1"/>
    </source>
</evidence>
<name>A0AAD9KMW8_RIDPI</name>
<accession>A0AAD9KMW8</accession>
<dbReference type="Proteomes" id="UP001209878">
    <property type="component" value="Unassembled WGS sequence"/>
</dbReference>
<evidence type="ECO:0000313" key="3">
    <source>
        <dbReference type="Proteomes" id="UP001209878"/>
    </source>
</evidence>
<protein>
    <recommendedName>
        <fullName evidence="4">Craniofacial development protein 2-like</fullName>
    </recommendedName>
</protein>
<dbReference type="SUPFAM" id="SSF56219">
    <property type="entry name" value="DNase I-like"/>
    <property type="match status" value="1"/>
</dbReference>
<proteinExistence type="predicted"/>
<dbReference type="AlphaFoldDB" id="A0AAD9KMW8"/>